<dbReference type="Gene3D" id="3.40.50.10420">
    <property type="entry name" value="NagB/RpiA/CoA transferase-like"/>
    <property type="match status" value="1"/>
</dbReference>
<dbReference type="NCBIfam" id="TIGR02727">
    <property type="entry name" value="MTHFS_bact"/>
    <property type="match status" value="1"/>
</dbReference>
<dbReference type="GO" id="GO:0030272">
    <property type="term" value="F:5-formyltetrahydrofolate cyclo-ligase activity"/>
    <property type="evidence" value="ECO:0007669"/>
    <property type="project" value="UniProtKB-EC"/>
</dbReference>
<evidence type="ECO:0000256" key="4">
    <source>
        <dbReference type="RuleBase" id="RU361279"/>
    </source>
</evidence>
<proteinExistence type="inferred from homology"/>
<dbReference type="RefSeq" id="WP_245033047.1">
    <property type="nucleotide sequence ID" value="NZ_CP095075.1"/>
</dbReference>
<keyword evidence="6" id="KW-1185">Reference proteome</keyword>
<dbReference type="Proteomes" id="UP000830326">
    <property type="component" value="Chromosome"/>
</dbReference>
<keyword evidence="5" id="KW-0436">Ligase</keyword>
<accession>A0ABY4HBQ8</accession>
<name>A0ABY4HBQ8_9BACI</name>
<dbReference type="InterPro" id="IPR024185">
    <property type="entry name" value="FTHF_cligase-like_sf"/>
</dbReference>
<evidence type="ECO:0000256" key="2">
    <source>
        <dbReference type="ARBA" id="ARBA00022741"/>
    </source>
</evidence>
<dbReference type="Pfam" id="PF01812">
    <property type="entry name" value="5-FTHF_cyc-lig"/>
    <property type="match status" value="1"/>
</dbReference>
<dbReference type="PANTHER" id="PTHR23407:SF1">
    <property type="entry name" value="5-FORMYLTETRAHYDROFOLATE CYCLO-LIGASE"/>
    <property type="match status" value="1"/>
</dbReference>
<evidence type="ECO:0000313" key="6">
    <source>
        <dbReference type="Proteomes" id="UP000830326"/>
    </source>
</evidence>
<protein>
    <recommendedName>
        <fullName evidence="4">5-formyltetrahydrofolate cyclo-ligase</fullName>
        <ecNumber evidence="4">6.3.3.2</ecNumber>
    </recommendedName>
</protein>
<comment type="catalytic activity">
    <reaction evidence="4">
        <text>(6S)-5-formyl-5,6,7,8-tetrahydrofolate + ATP = (6R)-5,10-methenyltetrahydrofolate + ADP + phosphate</text>
        <dbReference type="Rhea" id="RHEA:10488"/>
        <dbReference type="ChEBI" id="CHEBI:30616"/>
        <dbReference type="ChEBI" id="CHEBI:43474"/>
        <dbReference type="ChEBI" id="CHEBI:57455"/>
        <dbReference type="ChEBI" id="CHEBI:57457"/>
        <dbReference type="ChEBI" id="CHEBI:456216"/>
        <dbReference type="EC" id="6.3.3.2"/>
    </reaction>
</comment>
<keyword evidence="3 4" id="KW-0067">ATP-binding</keyword>
<organism evidence="5 6">
    <name type="scientific">Halobacillus amylolyticus</name>
    <dbReference type="NCBI Taxonomy" id="2932259"/>
    <lineage>
        <taxon>Bacteria</taxon>
        <taxon>Bacillati</taxon>
        <taxon>Bacillota</taxon>
        <taxon>Bacilli</taxon>
        <taxon>Bacillales</taxon>
        <taxon>Bacillaceae</taxon>
        <taxon>Halobacillus</taxon>
    </lineage>
</organism>
<evidence type="ECO:0000256" key="3">
    <source>
        <dbReference type="ARBA" id="ARBA00022840"/>
    </source>
</evidence>
<keyword evidence="4" id="KW-0460">Magnesium</keyword>
<dbReference type="EMBL" id="CP095075">
    <property type="protein sequence ID" value="UOR12309.1"/>
    <property type="molecule type" value="Genomic_DNA"/>
</dbReference>
<comment type="cofactor">
    <cofactor evidence="4">
        <name>Mg(2+)</name>
        <dbReference type="ChEBI" id="CHEBI:18420"/>
    </cofactor>
</comment>
<dbReference type="PIRSF" id="PIRSF006806">
    <property type="entry name" value="FTHF_cligase"/>
    <property type="match status" value="1"/>
</dbReference>
<evidence type="ECO:0000313" key="5">
    <source>
        <dbReference type="EMBL" id="UOR12309.1"/>
    </source>
</evidence>
<dbReference type="SUPFAM" id="SSF100950">
    <property type="entry name" value="NagB/RpiA/CoA transferase-like"/>
    <property type="match status" value="1"/>
</dbReference>
<dbReference type="EC" id="6.3.3.2" evidence="4"/>
<dbReference type="PANTHER" id="PTHR23407">
    <property type="entry name" value="ATPASE INHIBITOR/5-FORMYLTETRAHYDROFOLATE CYCLO-LIGASE"/>
    <property type="match status" value="1"/>
</dbReference>
<keyword evidence="4" id="KW-0479">Metal-binding</keyword>
<dbReference type="InterPro" id="IPR002698">
    <property type="entry name" value="FTHF_cligase"/>
</dbReference>
<sequence>MEKKEWRIKGKDLLRSFSVLEKERIEEAIHNQLFQSELWSSAGVIAVTVSLPDEWSTKPIIERAWAEGKKLVVPKCDPKSKRLTFYSLTSYDQLESVYYGLQEPSPVTSEAISKEEIELLIVPGLIFDHKGYRIGFGGGFYDRFLTDFNGITVSLISEKQLTTKLPSETFDIPVQHIITEKKWLRIQT</sequence>
<keyword evidence="2 4" id="KW-0547">Nucleotide-binding</keyword>
<comment type="similarity">
    <text evidence="1 4">Belongs to the 5-formyltetrahydrofolate cyclo-ligase family.</text>
</comment>
<gene>
    <name evidence="5" type="ORF">MUO15_01895</name>
</gene>
<dbReference type="InterPro" id="IPR037171">
    <property type="entry name" value="NagB/RpiA_transferase-like"/>
</dbReference>
<reference evidence="5" key="1">
    <citation type="submission" date="2022-04" db="EMBL/GenBank/DDBJ databases">
        <title>Halobacillus sp. isolated from saltern.</title>
        <authorList>
            <person name="Won M."/>
            <person name="Lee C.-M."/>
            <person name="Woen H.-Y."/>
            <person name="Kwon S.-W."/>
        </authorList>
    </citation>
    <scope>NUCLEOTIDE SEQUENCE</scope>
    <source>
        <strain evidence="5">SSHM10-5</strain>
    </source>
</reference>
<evidence type="ECO:0000256" key="1">
    <source>
        <dbReference type="ARBA" id="ARBA00010638"/>
    </source>
</evidence>